<evidence type="ECO:0000313" key="2">
    <source>
        <dbReference type="EMBL" id="MBX0297118.1"/>
    </source>
</evidence>
<keyword evidence="3" id="KW-1185">Reference proteome</keyword>
<dbReference type="InterPro" id="IPR001279">
    <property type="entry name" value="Metallo-B-lactamas"/>
</dbReference>
<dbReference type="AlphaFoldDB" id="A0AAW4PHL3"/>
<accession>A0AAW4PHL3</accession>
<evidence type="ECO:0000259" key="1">
    <source>
        <dbReference type="SMART" id="SM00849"/>
    </source>
</evidence>
<proteinExistence type="predicted"/>
<dbReference type="EMBL" id="RKLT01000014">
    <property type="protein sequence ID" value="MBX0297118.1"/>
    <property type="molecule type" value="Genomic_DNA"/>
</dbReference>
<name>A0AAW4PHL3_9EURY</name>
<gene>
    <name evidence="2" type="ORF">EGH23_19765</name>
</gene>
<protein>
    <submittedName>
        <fullName evidence="2">MBL fold metallo-hydrolase</fullName>
    </submittedName>
</protein>
<dbReference type="SMART" id="SM00849">
    <property type="entry name" value="Lactamase_B"/>
    <property type="match status" value="1"/>
</dbReference>
<evidence type="ECO:0000313" key="3">
    <source>
        <dbReference type="Proteomes" id="UP001430455"/>
    </source>
</evidence>
<dbReference type="SUPFAM" id="SSF56281">
    <property type="entry name" value="Metallo-hydrolase/oxidoreductase"/>
    <property type="match status" value="1"/>
</dbReference>
<feature type="domain" description="Metallo-beta-lactamase" evidence="1">
    <location>
        <begin position="28"/>
        <end position="234"/>
    </location>
</feature>
<dbReference type="InterPro" id="IPR050855">
    <property type="entry name" value="NDM-1-like"/>
</dbReference>
<dbReference type="Pfam" id="PF00753">
    <property type="entry name" value="Lactamase_B"/>
    <property type="match status" value="1"/>
</dbReference>
<dbReference type="PANTHER" id="PTHR42951:SF14">
    <property type="entry name" value="METALLO-BETA-LACTAMASE SUPERFAMILY PROTEIN"/>
    <property type="match status" value="1"/>
</dbReference>
<dbReference type="RefSeq" id="WP_220581707.1">
    <property type="nucleotide sequence ID" value="NZ_RKLT01000014.1"/>
</dbReference>
<dbReference type="InterPro" id="IPR036866">
    <property type="entry name" value="RibonucZ/Hydroxyglut_hydro"/>
</dbReference>
<dbReference type="Proteomes" id="UP001430455">
    <property type="component" value="Unassembled WGS sequence"/>
</dbReference>
<reference evidence="2 3" key="1">
    <citation type="submission" date="2021-06" db="EMBL/GenBank/DDBJ databases">
        <title>Halomicroarcula sp. a new haloarchaeum isolated from saline soil.</title>
        <authorList>
            <person name="Duran-Viseras A."/>
            <person name="Sanchez-Porro C."/>
            <person name="Ventosa A."/>
        </authorList>
    </citation>
    <scope>NUCLEOTIDE SEQUENCE [LARGE SCALE GENOMIC DNA]</scope>
    <source>
        <strain evidence="2 3">F27</strain>
    </source>
</reference>
<sequence>MSRSQTGDKTGATNRKVAEGVYRFGTHRINWYVLEADAKLTIIDAGLPAHWSQLDQWLDDNGYELDDVAALVLTHADVDHVGFAKTLADRGVPVYCHPDDVPRLRSHPQNPPGWYLRNLWRPRFFAYALEMLRDGVRSVESLADVEPLTDGDVLPVPGEPRVIFAPGHTAGSCALFVEDRNVLFCGDVLATRNIFTQQEGDPQLLESADDNHEKAKASLARLESLGPVTLLPGHGNPWSGNIDTALTLAR</sequence>
<comment type="caution">
    <text evidence="2">The sequence shown here is derived from an EMBL/GenBank/DDBJ whole genome shotgun (WGS) entry which is preliminary data.</text>
</comment>
<dbReference type="CDD" id="cd07721">
    <property type="entry name" value="yflN-like_MBL-fold"/>
    <property type="match status" value="1"/>
</dbReference>
<dbReference type="PANTHER" id="PTHR42951">
    <property type="entry name" value="METALLO-BETA-LACTAMASE DOMAIN-CONTAINING"/>
    <property type="match status" value="1"/>
</dbReference>
<organism evidence="2 3">
    <name type="scientific">Haloarcula nitratireducens</name>
    <dbReference type="NCBI Taxonomy" id="2487749"/>
    <lineage>
        <taxon>Archaea</taxon>
        <taxon>Methanobacteriati</taxon>
        <taxon>Methanobacteriota</taxon>
        <taxon>Stenosarchaea group</taxon>
        <taxon>Halobacteria</taxon>
        <taxon>Halobacteriales</taxon>
        <taxon>Haloarculaceae</taxon>
        <taxon>Haloarcula</taxon>
    </lineage>
</organism>
<dbReference type="Gene3D" id="3.60.15.10">
    <property type="entry name" value="Ribonuclease Z/Hydroxyacylglutathione hydrolase-like"/>
    <property type="match status" value="1"/>
</dbReference>